<feature type="transmembrane region" description="Helical" evidence="9">
    <location>
        <begin position="101"/>
        <end position="119"/>
    </location>
</feature>
<organism evidence="11 12">
    <name type="scientific">Rufibacter immobilis</name>
    <dbReference type="NCBI Taxonomy" id="1348778"/>
    <lineage>
        <taxon>Bacteria</taxon>
        <taxon>Pseudomonadati</taxon>
        <taxon>Bacteroidota</taxon>
        <taxon>Cytophagia</taxon>
        <taxon>Cytophagales</taxon>
        <taxon>Hymenobacteraceae</taxon>
        <taxon>Rufibacter</taxon>
    </lineage>
</organism>
<feature type="transmembrane region" description="Helical" evidence="9">
    <location>
        <begin position="209"/>
        <end position="226"/>
    </location>
</feature>
<feature type="transmembrane region" description="Helical" evidence="9">
    <location>
        <begin position="15"/>
        <end position="38"/>
    </location>
</feature>
<keyword evidence="6 9" id="KW-1133">Transmembrane helix</keyword>
<dbReference type="OrthoDB" id="9788905at2"/>
<comment type="caution">
    <text evidence="11">The sequence shown here is derived from an EMBL/GenBank/DDBJ whole genome shotgun (WGS) entry which is preliminary data.</text>
</comment>
<comment type="similarity">
    <text evidence="2 8">Belongs to the ABC-3 integral membrane protein family.</text>
</comment>
<dbReference type="GO" id="GO:0003700">
    <property type="term" value="F:DNA-binding transcription factor activity"/>
    <property type="evidence" value="ECO:0007669"/>
    <property type="project" value="InterPro"/>
</dbReference>
<evidence type="ECO:0000313" key="12">
    <source>
        <dbReference type="Proteomes" id="UP000271010"/>
    </source>
</evidence>
<feature type="transmembrane region" description="Helical" evidence="9">
    <location>
        <begin position="69"/>
        <end position="89"/>
    </location>
</feature>
<dbReference type="GO" id="GO:0046914">
    <property type="term" value="F:transition metal ion binding"/>
    <property type="evidence" value="ECO:0007669"/>
    <property type="project" value="InterPro"/>
</dbReference>
<evidence type="ECO:0000256" key="5">
    <source>
        <dbReference type="ARBA" id="ARBA00022692"/>
    </source>
</evidence>
<feature type="transmembrane region" description="Helical" evidence="9">
    <location>
        <begin position="233"/>
        <end position="254"/>
    </location>
</feature>
<dbReference type="AlphaFoldDB" id="A0A3M9MQW3"/>
<dbReference type="Pfam" id="PF02742">
    <property type="entry name" value="Fe_dep_repr_C"/>
    <property type="match status" value="1"/>
</dbReference>
<dbReference type="SMART" id="SM00529">
    <property type="entry name" value="HTH_DTXR"/>
    <property type="match status" value="1"/>
</dbReference>
<protein>
    <submittedName>
        <fullName evidence="11">Zinc ABC transporter permease</fullName>
    </submittedName>
</protein>
<dbReference type="Gene3D" id="1.10.10.10">
    <property type="entry name" value="Winged helix-like DNA-binding domain superfamily/Winged helix DNA-binding domain"/>
    <property type="match status" value="1"/>
</dbReference>
<keyword evidence="12" id="KW-1185">Reference proteome</keyword>
<dbReference type="GO" id="GO:0010043">
    <property type="term" value="P:response to zinc ion"/>
    <property type="evidence" value="ECO:0007669"/>
    <property type="project" value="TreeGrafter"/>
</dbReference>
<keyword evidence="3 8" id="KW-0813">Transport</keyword>
<evidence type="ECO:0000256" key="1">
    <source>
        <dbReference type="ARBA" id="ARBA00004651"/>
    </source>
</evidence>
<dbReference type="InterPro" id="IPR001626">
    <property type="entry name" value="ABC_TroCD"/>
</dbReference>
<proteinExistence type="inferred from homology"/>
<dbReference type="PANTHER" id="PTHR30477">
    <property type="entry name" value="ABC-TRANSPORTER METAL-BINDING PROTEIN"/>
    <property type="match status" value="1"/>
</dbReference>
<evidence type="ECO:0000256" key="2">
    <source>
        <dbReference type="ARBA" id="ARBA00008034"/>
    </source>
</evidence>
<dbReference type="GO" id="GO:0046983">
    <property type="term" value="F:protein dimerization activity"/>
    <property type="evidence" value="ECO:0007669"/>
    <property type="project" value="InterPro"/>
</dbReference>
<keyword evidence="5 8" id="KW-0812">Transmembrane</keyword>
<dbReference type="PANTHER" id="PTHR30477:SF3">
    <property type="entry name" value="METAL TRANSPORT SYSTEM MEMBRANE PROTEIN CT_069-RELATED"/>
    <property type="match status" value="1"/>
</dbReference>
<sequence length="430" mass="47054">MNALWEFLSMSDANVRFVTIGSVLLAASSAVVGCFTVLRKRALVGDAVAHAVLPGVCLAFILTGEKNPLILLLGSFITGWLSLIVIDAITAHSRIKEDTAIGLVLSVFFGVGILFLTSIQHSGNENQSGLDKFLFGSAAALVGQDLITFGAVAVLLLLSVLLLYKEFKLLSFDTAYARTLGMPVRGLELLLTTLTVLAVVVGIQSVGVVLMSAMLITPAAAARFWTDRLGAMVLIAATMSAFCGAAGAFVSFTAPAMPTGPWIVMLLSLLAILSFTLAPRKGLLARYLLQRRVRRQMTRENILKTLFQLGEGKGEYQHSYSKEQILERRQQPLLRMKDGLQTLCRQGLIQKNASGWALTESGKKEAQRVVRLHRLWELYLTQYLQVASDHVHEDAESIEHVLTPELEKRLEELLDYPTADPHQTSIPQQP</sequence>
<gene>
    <name evidence="11" type="ORF">EFA69_15820</name>
</gene>
<evidence type="ECO:0000259" key="10">
    <source>
        <dbReference type="Pfam" id="PF02742"/>
    </source>
</evidence>
<dbReference type="InterPro" id="IPR001367">
    <property type="entry name" value="Fe_dep_repressor"/>
</dbReference>
<dbReference type="Gene3D" id="1.10.3470.10">
    <property type="entry name" value="ABC transporter involved in vitamin B12 uptake, BtuC"/>
    <property type="match status" value="1"/>
</dbReference>
<feature type="transmembrane region" description="Helical" evidence="9">
    <location>
        <begin position="260"/>
        <end position="278"/>
    </location>
</feature>
<evidence type="ECO:0000256" key="7">
    <source>
        <dbReference type="ARBA" id="ARBA00023136"/>
    </source>
</evidence>
<feature type="transmembrane region" description="Helical" evidence="9">
    <location>
        <begin position="184"/>
        <end position="203"/>
    </location>
</feature>
<dbReference type="FunFam" id="1.10.3470.10:FF:000003">
    <property type="entry name" value="Iron ABC transporter permease SitD"/>
    <property type="match status" value="1"/>
</dbReference>
<dbReference type="RefSeq" id="WP_123134055.1">
    <property type="nucleotide sequence ID" value="NZ_RJJE01000017.1"/>
</dbReference>
<reference evidence="11 12" key="1">
    <citation type="submission" date="2018-11" db="EMBL/GenBank/DDBJ databases">
        <title>Rufibacter latericius sp. nov., isolated from water in Baiyang Lake.</title>
        <authorList>
            <person name="Yang Y."/>
        </authorList>
    </citation>
    <scope>NUCLEOTIDE SEQUENCE [LARGE SCALE GENOMIC DNA]</scope>
    <source>
        <strain evidence="11 12">MCC P1</strain>
    </source>
</reference>
<dbReference type="GO" id="GO:0071281">
    <property type="term" value="P:cellular response to iron ion"/>
    <property type="evidence" value="ECO:0007669"/>
    <property type="project" value="UniProtKB-ARBA"/>
</dbReference>
<keyword evidence="4" id="KW-1003">Cell membrane</keyword>
<name>A0A3M9MQW3_9BACT</name>
<dbReference type="InterPro" id="IPR022689">
    <property type="entry name" value="Iron_dep_repressor"/>
</dbReference>
<evidence type="ECO:0000256" key="6">
    <source>
        <dbReference type="ARBA" id="ARBA00022989"/>
    </source>
</evidence>
<keyword evidence="7 9" id="KW-0472">Membrane</keyword>
<feature type="domain" description="Iron dependent repressor metal binding and dimerisation" evidence="10">
    <location>
        <begin position="359"/>
        <end position="427"/>
    </location>
</feature>
<dbReference type="SUPFAM" id="SSF81345">
    <property type="entry name" value="ABC transporter involved in vitamin B12 uptake, BtuC"/>
    <property type="match status" value="1"/>
</dbReference>
<dbReference type="EMBL" id="RJJE01000017">
    <property type="protein sequence ID" value="RNI27587.1"/>
    <property type="molecule type" value="Genomic_DNA"/>
</dbReference>
<feature type="transmembrane region" description="Helical" evidence="9">
    <location>
        <begin position="139"/>
        <end position="164"/>
    </location>
</feature>
<evidence type="ECO:0000256" key="9">
    <source>
        <dbReference type="SAM" id="Phobius"/>
    </source>
</evidence>
<comment type="subcellular location">
    <subcellularLocation>
        <location evidence="1 8">Cell membrane</location>
        <topology evidence="1 8">Multi-pass membrane protein</topology>
    </subcellularLocation>
</comment>
<dbReference type="InterPro" id="IPR036388">
    <property type="entry name" value="WH-like_DNA-bd_sf"/>
</dbReference>
<evidence type="ECO:0000256" key="3">
    <source>
        <dbReference type="ARBA" id="ARBA00022448"/>
    </source>
</evidence>
<dbReference type="CDD" id="cd06550">
    <property type="entry name" value="TM_ABC_iron-siderophores_like"/>
    <property type="match status" value="1"/>
</dbReference>
<dbReference type="GO" id="GO:0055085">
    <property type="term" value="P:transmembrane transport"/>
    <property type="evidence" value="ECO:0007669"/>
    <property type="project" value="InterPro"/>
</dbReference>
<evidence type="ECO:0000256" key="4">
    <source>
        <dbReference type="ARBA" id="ARBA00022475"/>
    </source>
</evidence>
<dbReference type="InterPro" id="IPR036421">
    <property type="entry name" value="Fe_dep_repressor_sf"/>
</dbReference>
<evidence type="ECO:0000313" key="11">
    <source>
        <dbReference type="EMBL" id="RNI27587.1"/>
    </source>
</evidence>
<feature type="transmembrane region" description="Helical" evidence="9">
    <location>
        <begin position="43"/>
        <end position="63"/>
    </location>
</feature>
<dbReference type="Proteomes" id="UP000271010">
    <property type="component" value="Unassembled WGS sequence"/>
</dbReference>
<dbReference type="GO" id="GO:0043190">
    <property type="term" value="C:ATP-binding cassette (ABC) transporter complex"/>
    <property type="evidence" value="ECO:0007669"/>
    <property type="project" value="InterPro"/>
</dbReference>
<evidence type="ECO:0000256" key="8">
    <source>
        <dbReference type="RuleBase" id="RU003943"/>
    </source>
</evidence>
<dbReference type="InterPro" id="IPR037294">
    <property type="entry name" value="ABC_BtuC-like"/>
</dbReference>
<dbReference type="SUPFAM" id="SSF47979">
    <property type="entry name" value="Iron-dependent repressor protein, dimerization domain"/>
    <property type="match status" value="1"/>
</dbReference>
<dbReference type="Pfam" id="PF00950">
    <property type="entry name" value="ABC-3"/>
    <property type="match status" value="1"/>
</dbReference>
<accession>A0A3M9MQW3</accession>